<name>A0A2K3KAI4_TRIPR</name>
<dbReference type="AlphaFoldDB" id="A0A2K3KAI4"/>
<evidence type="ECO:0000313" key="2">
    <source>
        <dbReference type="Proteomes" id="UP000236291"/>
    </source>
</evidence>
<comment type="caution">
    <text evidence="1">The sequence shown here is derived from an EMBL/GenBank/DDBJ whole genome shotgun (WGS) entry which is preliminary data.</text>
</comment>
<evidence type="ECO:0000313" key="1">
    <source>
        <dbReference type="EMBL" id="PNX63311.1"/>
    </source>
</evidence>
<dbReference type="Proteomes" id="UP000236291">
    <property type="component" value="Unassembled WGS sequence"/>
</dbReference>
<reference evidence="1 2" key="2">
    <citation type="journal article" date="2017" name="Front. Plant Sci.">
        <title>Gene Classification and Mining of Molecular Markers Useful in Red Clover (Trifolium pratense) Breeding.</title>
        <authorList>
            <person name="Istvanek J."/>
            <person name="Dluhosova J."/>
            <person name="Dluhos P."/>
            <person name="Patkova L."/>
            <person name="Nedelnik J."/>
            <person name="Repkova J."/>
        </authorList>
    </citation>
    <scope>NUCLEOTIDE SEQUENCE [LARGE SCALE GENOMIC DNA]</scope>
    <source>
        <strain evidence="2">cv. Tatra</strain>
        <tissue evidence="1">Young leaves</tissue>
    </source>
</reference>
<organism evidence="1 2">
    <name type="scientific">Trifolium pratense</name>
    <name type="common">Red clover</name>
    <dbReference type="NCBI Taxonomy" id="57577"/>
    <lineage>
        <taxon>Eukaryota</taxon>
        <taxon>Viridiplantae</taxon>
        <taxon>Streptophyta</taxon>
        <taxon>Embryophyta</taxon>
        <taxon>Tracheophyta</taxon>
        <taxon>Spermatophyta</taxon>
        <taxon>Magnoliopsida</taxon>
        <taxon>eudicotyledons</taxon>
        <taxon>Gunneridae</taxon>
        <taxon>Pentapetalae</taxon>
        <taxon>rosids</taxon>
        <taxon>fabids</taxon>
        <taxon>Fabales</taxon>
        <taxon>Fabaceae</taxon>
        <taxon>Papilionoideae</taxon>
        <taxon>50 kb inversion clade</taxon>
        <taxon>NPAAA clade</taxon>
        <taxon>Hologalegina</taxon>
        <taxon>IRL clade</taxon>
        <taxon>Trifolieae</taxon>
        <taxon>Trifolium</taxon>
    </lineage>
</organism>
<protein>
    <submittedName>
        <fullName evidence="1">Uncharacterized protein</fullName>
    </submittedName>
</protein>
<dbReference type="EMBL" id="ASHM01090051">
    <property type="protein sequence ID" value="PNX63311.1"/>
    <property type="molecule type" value="Genomic_DNA"/>
</dbReference>
<feature type="non-terminal residue" evidence="1">
    <location>
        <position position="40"/>
    </location>
</feature>
<gene>
    <name evidence="1" type="ORF">L195_g053441</name>
</gene>
<accession>A0A2K3KAI4</accession>
<reference evidence="1 2" key="1">
    <citation type="journal article" date="2014" name="Am. J. Bot.">
        <title>Genome assembly and annotation for red clover (Trifolium pratense; Fabaceae).</title>
        <authorList>
            <person name="Istvanek J."/>
            <person name="Jaros M."/>
            <person name="Krenek A."/>
            <person name="Repkova J."/>
        </authorList>
    </citation>
    <scope>NUCLEOTIDE SEQUENCE [LARGE SCALE GENOMIC DNA]</scope>
    <source>
        <strain evidence="2">cv. Tatra</strain>
        <tissue evidence="1">Young leaves</tissue>
    </source>
</reference>
<proteinExistence type="predicted"/>
<sequence>MVVRRSAANVEEIHAIPAPTDASQNPYYIHPNESATAALV</sequence>